<evidence type="ECO:0000313" key="10">
    <source>
        <dbReference type="EMBL" id="STO30992.1"/>
    </source>
</evidence>
<dbReference type="GO" id="GO:0005886">
    <property type="term" value="C:plasma membrane"/>
    <property type="evidence" value="ECO:0007669"/>
    <property type="project" value="UniProtKB-SubCell"/>
</dbReference>
<dbReference type="GO" id="GO:0022857">
    <property type="term" value="F:transmembrane transporter activity"/>
    <property type="evidence" value="ECO:0007669"/>
    <property type="project" value="TreeGrafter"/>
</dbReference>
<reference evidence="10 11" key="1">
    <citation type="submission" date="2018-06" db="EMBL/GenBank/DDBJ databases">
        <authorList>
            <consortium name="Pathogen Informatics"/>
            <person name="Doyle S."/>
        </authorList>
    </citation>
    <scope>NUCLEOTIDE SEQUENCE [LARGE SCALE GENOMIC DNA]</scope>
    <source>
        <strain evidence="10 11">NCTC10723</strain>
    </source>
</reference>
<evidence type="ECO:0000256" key="6">
    <source>
        <dbReference type="ARBA" id="ARBA00038076"/>
    </source>
</evidence>
<keyword evidence="4 7" id="KW-1133">Transmembrane helix</keyword>
<proteinExistence type="inferred from homology"/>
<evidence type="ECO:0000256" key="4">
    <source>
        <dbReference type="ARBA" id="ARBA00022989"/>
    </source>
</evidence>
<gene>
    <name evidence="10" type="primary">macB_2</name>
    <name evidence="10" type="ORF">NCTC10723_00424</name>
</gene>
<dbReference type="InterPro" id="IPR003838">
    <property type="entry name" value="ABC3_permease_C"/>
</dbReference>
<sequence length="409" mass="45177">MNFVESLKSAVQSIKGNKIRSFLTMLGIIIGISSVITMSSIGKGGQENITGDLKEGGYGKFNISIDKTDENFRWKYLLNEEIVKKLQESNLFKAVSPKISSNFGIKIGENNRRQMVVFNATTPDYEMIDRVKIIYGRNILPFEYENAERVVTIDNVTAKNLFGNARAALGKSIEIYKGRFGNPQNYKIVGVYQNPVEQMMKVMGGKRVQRFGRIPLSTYEKIYDSSNTGFTSIILETKTPENMAFSMTQAREFLENITNEAELYDINVENNGAASFDNILTTLNMFVTFVAGISLFVGGIGVMNIMLVSVVERTKEIGIRKAIGATDFDILSQFLMESIILTGIGGILGIGLGILLSIVVGYFIEIKPIFSILTILISLLVSMGIGIIFGVTPARKAARLNPVDALRAE</sequence>
<dbReference type="AlphaFoldDB" id="A0A377GW49"/>
<protein>
    <submittedName>
        <fullName evidence="10">Macrolide export ATP-binding/permease protein MacB</fullName>
        <ecNumber evidence="10">3.6.3.-</ecNumber>
    </submittedName>
</protein>
<evidence type="ECO:0000256" key="1">
    <source>
        <dbReference type="ARBA" id="ARBA00004651"/>
    </source>
</evidence>
<dbReference type="Proteomes" id="UP000255328">
    <property type="component" value="Unassembled WGS sequence"/>
</dbReference>
<accession>A0A377GW49</accession>
<comment type="similarity">
    <text evidence="6">Belongs to the ABC-4 integral membrane protein family.</text>
</comment>
<evidence type="ECO:0000256" key="5">
    <source>
        <dbReference type="ARBA" id="ARBA00023136"/>
    </source>
</evidence>
<keyword evidence="11" id="KW-1185">Reference proteome</keyword>
<dbReference type="Pfam" id="PF02687">
    <property type="entry name" value="FtsX"/>
    <property type="match status" value="1"/>
</dbReference>
<dbReference type="InterPro" id="IPR025857">
    <property type="entry name" value="MacB_PCD"/>
</dbReference>
<evidence type="ECO:0000259" key="9">
    <source>
        <dbReference type="Pfam" id="PF12704"/>
    </source>
</evidence>
<feature type="transmembrane region" description="Helical" evidence="7">
    <location>
        <begin position="339"/>
        <end position="364"/>
    </location>
</feature>
<name>A0A377GW49_9FUSO</name>
<dbReference type="InterPro" id="IPR050250">
    <property type="entry name" value="Macrolide_Exporter_MacB"/>
</dbReference>
<feature type="domain" description="ABC3 transporter permease C-terminal" evidence="8">
    <location>
        <begin position="289"/>
        <end position="402"/>
    </location>
</feature>
<dbReference type="RefSeq" id="WP_115268904.1">
    <property type="nucleotide sequence ID" value="NZ_CASFEE010000001.1"/>
</dbReference>
<dbReference type="EC" id="3.6.3.-" evidence="10"/>
<evidence type="ECO:0000256" key="7">
    <source>
        <dbReference type="SAM" id="Phobius"/>
    </source>
</evidence>
<evidence type="ECO:0000259" key="8">
    <source>
        <dbReference type="Pfam" id="PF02687"/>
    </source>
</evidence>
<comment type="subcellular location">
    <subcellularLocation>
        <location evidence="1">Cell membrane</location>
        <topology evidence="1">Multi-pass membrane protein</topology>
    </subcellularLocation>
</comment>
<keyword evidence="10" id="KW-0378">Hydrolase</keyword>
<keyword evidence="3 7" id="KW-0812">Transmembrane</keyword>
<keyword evidence="10" id="KW-0067">ATP-binding</keyword>
<dbReference type="Pfam" id="PF12704">
    <property type="entry name" value="MacB_PCD"/>
    <property type="match status" value="1"/>
</dbReference>
<dbReference type="GO" id="GO:0005524">
    <property type="term" value="F:ATP binding"/>
    <property type="evidence" value="ECO:0007669"/>
    <property type="project" value="UniProtKB-KW"/>
</dbReference>
<keyword evidence="10" id="KW-0547">Nucleotide-binding</keyword>
<organism evidence="10 11">
    <name type="scientific">Fusobacterium necrogenes</name>
    <dbReference type="NCBI Taxonomy" id="858"/>
    <lineage>
        <taxon>Bacteria</taxon>
        <taxon>Fusobacteriati</taxon>
        <taxon>Fusobacteriota</taxon>
        <taxon>Fusobacteriia</taxon>
        <taxon>Fusobacteriales</taxon>
        <taxon>Fusobacteriaceae</taxon>
        <taxon>Fusobacterium</taxon>
    </lineage>
</organism>
<dbReference type="PANTHER" id="PTHR30572">
    <property type="entry name" value="MEMBRANE COMPONENT OF TRANSPORTER-RELATED"/>
    <property type="match status" value="1"/>
</dbReference>
<evidence type="ECO:0000256" key="2">
    <source>
        <dbReference type="ARBA" id="ARBA00022475"/>
    </source>
</evidence>
<dbReference type="OrthoDB" id="9770036at2"/>
<dbReference type="PANTHER" id="PTHR30572:SF4">
    <property type="entry name" value="ABC TRANSPORTER PERMEASE YTRF"/>
    <property type="match status" value="1"/>
</dbReference>
<dbReference type="EMBL" id="UGGU01000003">
    <property type="protein sequence ID" value="STO30992.1"/>
    <property type="molecule type" value="Genomic_DNA"/>
</dbReference>
<feature type="domain" description="MacB-like periplasmic core" evidence="9">
    <location>
        <begin position="21"/>
        <end position="244"/>
    </location>
</feature>
<feature type="transmembrane region" description="Helical" evidence="7">
    <location>
        <begin position="370"/>
        <end position="391"/>
    </location>
</feature>
<evidence type="ECO:0000256" key="3">
    <source>
        <dbReference type="ARBA" id="ARBA00022692"/>
    </source>
</evidence>
<evidence type="ECO:0000313" key="11">
    <source>
        <dbReference type="Proteomes" id="UP000255328"/>
    </source>
</evidence>
<feature type="transmembrane region" description="Helical" evidence="7">
    <location>
        <begin position="285"/>
        <end position="311"/>
    </location>
</feature>
<feature type="transmembrane region" description="Helical" evidence="7">
    <location>
        <begin position="21"/>
        <end position="41"/>
    </location>
</feature>
<keyword evidence="2" id="KW-1003">Cell membrane</keyword>
<dbReference type="GO" id="GO:0016787">
    <property type="term" value="F:hydrolase activity"/>
    <property type="evidence" value="ECO:0007669"/>
    <property type="project" value="UniProtKB-KW"/>
</dbReference>
<keyword evidence="5 7" id="KW-0472">Membrane</keyword>